<dbReference type="PANTHER" id="PTHR46580">
    <property type="entry name" value="SENSOR KINASE-RELATED"/>
    <property type="match status" value="1"/>
</dbReference>
<organism evidence="3 4">
    <name type="scientific">Streptomyces agglomeratus</name>
    <dbReference type="NCBI Taxonomy" id="285458"/>
    <lineage>
        <taxon>Bacteria</taxon>
        <taxon>Bacillati</taxon>
        <taxon>Actinomycetota</taxon>
        <taxon>Actinomycetes</taxon>
        <taxon>Kitasatosporales</taxon>
        <taxon>Streptomycetaceae</taxon>
        <taxon>Streptomyces</taxon>
    </lineage>
</organism>
<dbReference type="SUPFAM" id="SSF69318">
    <property type="entry name" value="Integrin alpha N-terminal domain"/>
    <property type="match status" value="1"/>
</dbReference>
<keyword evidence="1" id="KW-0732">Signal</keyword>
<dbReference type="InterPro" id="IPR028994">
    <property type="entry name" value="Integrin_alpha_N"/>
</dbReference>
<feature type="region of interest" description="Disordered" evidence="2">
    <location>
        <begin position="28"/>
        <end position="57"/>
    </location>
</feature>
<sequence length="534" mass="56368">MPRRRITTTTAAVALALTIAGRVTHLHLSGSSSGHRTPGIPQGTPPVESDGKAPDVAPAVCAAPPDASARTAVRPASKRPVNRADFNGDGFTDLHLDAWYRPKEGGGWLHHRAVVPGSARGIAPAAGVSLSLPGLDPATSTRPLVRNSAAHLTGDLDGDGLADLVVQSLFHNRERSWTGQSIVWGRGKGTPRAVRLPAEYPLFSAVGDFDGDGALDLVGLRDGREVRPVGFHEPRLSACLTVLYGPFSRTGAFGRTVAVEATQGGYVGVSTLVTGDFDGDGRDDVVTRGGLPMAAQDQDVSDGYDEDRLPRGLVDTRYYRGTPAGPAVASFPTLVGKALPLADRDRDRATPLLTAGNLDADRFMDLILTDGTILHGGPHGPGARTSRLPAPYDAEGEESPGTLLTTGYTGGPVLADLNGDGRDDLVNRDSRSKPAGTVTVLLSRPNGGYKPPLTIDRYRLGLPSRPRHSADADNFGWDIAAADLNDDGRAELLAGYRGFSKPREEHGYWFFPGTADGPDIRMARFVPVRDLGTG</sequence>
<dbReference type="Gene3D" id="2.130.10.130">
    <property type="entry name" value="Integrin alpha, N-terminal"/>
    <property type="match status" value="2"/>
</dbReference>
<dbReference type="Pfam" id="PF13517">
    <property type="entry name" value="FG-GAP_3"/>
    <property type="match status" value="2"/>
</dbReference>
<gene>
    <name evidence="3" type="ORF">AS594_01960</name>
</gene>
<evidence type="ECO:0000313" key="3">
    <source>
        <dbReference type="EMBL" id="OEJ23436.1"/>
    </source>
</evidence>
<dbReference type="Proteomes" id="UP000095759">
    <property type="component" value="Unassembled WGS sequence"/>
</dbReference>
<protein>
    <recommendedName>
        <fullName evidence="5">VCBS repeat-containing protein</fullName>
    </recommendedName>
</protein>
<dbReference type="EMBL" id="MEHJ01000001">
    <property type="protein sequence ID" value="OEJ23436.1"/>
    <property type="molecule type" value="Genomic_DNA"/>
</dbReference>
<dbReference type="STRING" id="285458.BGM19_34865"/>
<dbReference type="InterPro" id="IPR013517">
    <property type="entry name" value="FG-GAP"/>
</dbReference>
<accession>A0A1E5P1N4</accession>
<dbReference type="AlphaFoldDB" id="A0A1E5P1N4"/>
<reference evidence="3 4" key="1">
    <citation type="submission" date="2016-08" db="EMBL/GenBank/DDBJ databases">
        <title>Complete genome sequence of Streptomyces agglomeratus strain 6-3-2, a novel anti-MRSA actinomycete isolated from Wuli of Tebit, China.</title>
        <authorList>
            <person name="Chen X."/>
        </authorList>
    </citation>
    <scope>NUCLEOTIDE SEQUENCE [LARGE SCALE GENOMIC DNA]</scope>
    <source>
        <strain evidence="3 4">6-3-2</strain>
    </source>
</reference>
<name>A0A1E5P1N4_9ACTN</name>
<evidence type="ECO:0000313" key="4">
    <source>
        <dbReference type="Proteomes" id="UP000095759"/>
    </source>
</evidence>
<proteinExistence type="predicted"/>
<keyword evidence="4" id="KW-1185">Reference proteome</keyword>
<feature type="region of interest" description="Disordered" evidence="2">
    <location>
        <begin position="65"/>
        <end position="84"/>
    </location>
</feature>
<evidence type="ECO:0000256" key="1">
    <source>
        <dbReference type="ARBA" id="ARBA00022729"/>
    </source>
</evidence>
<dbReference type="RefSeq" id="WP_069934928.1">
    <property type="nucleotide sequence ID" value="NZ_MEHJ01000001.1"/>
</dbReference>
<evidence type="ECO:0000256" key="2">
    <source>
        <dbReference type="SAM" id="MobiDB-lite"/>
    </source>
</evidence>
<evidence type="ECO:0008006" key="5">
    <source>
        <dbReference type="Google" id="ProtNLM"/>
    </source>
</evidence>
<comment type="caution">
    <text evidence="3">The sequence shown here is derived from an EMBL/GenBank/DDBJ whole genome shotgun (WGS) entry which is preliminary data.</text>
</comment>